<protein>
    <recommendedName>
        <fullName evidence="3">DUF6535 domain-containing protein</fullName>
    </recommendedName>
</protein>
<dbReference type="EMBL" id="WTXG01000088">
    <property type="protein sequence ID" value="KAI0293861.1"/>
    <property type="molecule type" value="Genomic_DNA"/>
</dbReference>
<evidence type="ECO:0000256" key="1">
    <source>
        <dbReference type="SAM" id="MobiDB-lite"/>
    </source>
</evidence>
<accession>A0AAD4QK90</accession>
<keyword evidence="2" id="KW-1133">Transmembrane helix</keyword>
<feature type="region of interest" description="Disordered" evidence="1">
    <location>
        <begin position="608"/>
        <end position="633"/>
    </location>
</feature>
<evidence type="ECO:0000313" key="4">
    <source>
        <dbReference type="EMBL" id="KAI0293861.1"/>
    </source>
</evidence>
<name>A0AAD4QK90_9AGAM</name>
<feature type="transmembrane region" description="Helical" evidence="2">
    <location>
        <begin position="130"/>
        <end position="149"/>
    </location>
</feature>
<dbReference type="Pfam" id="PF20153">
    <property type="entry name" value="DUF6535"/>
    <property type="match status" value="1"/>
</dbReference>
<keyword evidence="2" id="KW-0812">Transmembrane</keyword>
<proteinExistence type="predicted"/>
<evidence type="ECO:0000259" key="3">
    <source>
        <dbReference type="Pfam" id="PF20153"/>
    </source>
</evidence>
<keyword evidence="5" id="KW-1185">Reference proteome</keyword>
<feature type="transmembrane region" description="Helical" evidence="2">
    <location>
        <begin position="221"/>
        <end position="243"/>
    </location>
</feature>
<dbReference type="InterPro" id="IPR045338">
    <property type="entry name" value="DUF6535"/>
</dbReference>
<dbReference type="AlphaFoldDB" id="A0AAD4QK90"/>
<feature type="transmembrane region" description="Helical" evidence="2">
    <location>
        <begin position="59"/>
        <end position="76"/>
    </location>
</feature>
<keyword evidence="2" id="KW-0472">Membrane</keyword>
<evidence type="ECO:0000256" key="2">
    <source>
        <dbReference type="SAM" id="Phobius"/>
    </source>
</evidence>
<organism evidence="4 5">
    <name type="scientific">Multifurca ochricompacta</name>
    <dbReference type="NCBI Taxonomy" id="376703"/>
    <lineage>
        <taxon>Eukaryota</taxon>
        <taxon>Fungi</taxon>
        <taxon>Dikarya</taxon>
        <taxon>Basidiomycota</taxon>
        <taxon>Agaricomycotina</taxon>
        <taxon>Agaricomycetes</taxon>
        <taxon>Russulales</taxon>
        <taxon>Russulaceae</taxon>
        <taxon>Multifurca</taxon>
    </lineage>
</organism>
<feature type="domain" description="DUF6535" evidence="3">
    <location>
        <begin position="35"/>
        <end position="213"/>
    </location>
</feature>
<evidence type="ECO:0000313" key="5">
    <source>
        <dbReference type="Proteomes" id="UP001203297"/>
    </source>
</evidence>
<dbReference type="Proteomes" id="UP001203297">
    <property type="component" value="Unassembled WGS sequence"/>
</dbReference>
<feature type="transmembrane region" description="Helical" evidence="2">
    <location>
        <begin position="189"/>
        <end position="209"/>
    </location>
</feature>
<feature type="compositionally biased region" description="Acidic residues" evidence="1">
    <location>
        <begin position="617"/>
        <end position="628"/>
    </location>
</feature>
<comment type="caution">
    <text evidence="4">The sequence shown here is derived from an EMBL/GenBank/DDBJ whole genome shotgun (WGS) entry which is preliminary data.</text>
</comment>
<gene>
    <name evidence="4" type="ORF">B0F90DRAFT_1760714</name>
</gene>
<reference evidence="4" key="1">
    <citation type="journal article" date="2022" name="New Phytol.">
        <title>Evolutionary transition to the ectomycorrhizal habit in the genomes of a hyperdiverse lineage of mushroom-forming fungi.</title>
        <authorList>
            <person name="Looney B."/>
            <person name="Miyauchi S."/>
            <person name="Morin E."/>
            <person name="Drula E."/>
            <person name="Courty P.E."/>
            <person name="Kohler A."/>
            <person name="Kuo A."/>
            <person name="LaButti K."/>
            <person name="Pangilinan J."/>
            <person name="Lipzen A."/>
            <person name="Riley R."/>
            <person name="Andreopoulos W."/>
            <person name="He G."/>
            <person name="Johnson J."/>
            <person name="Nolan M."/>
            <person name="Tritt A."/>
            <person name="Barry K.W."/>
            <person name="Grigoriev I.V."/>
            <person name="Nagy L.G."/>
            <person name="Hibbett D."/>
            <person name="Henrissat B."/>
            <person name="Matheny P.B."/>
            <person name="Labbe J."/>
            <person name="Martin F.M."/>
        </authorList>
    </citation>
    <scope>NUCLEOTIDE SEQUENCE</scope>
    <source>
        <strain evidence="4">BPL690</strain>
    </source>
</reference>
<sequence>MKESPPLSPQETESATICDLGGLHENQHEIALKFWSRSLKKSENYDKKLVDTWKGDADGILIFTGLFSSTVASFIIESYKTLQRDSGDATVQLLTQISGQLAAISNGSVIATPPPLPQFRVSSRSVRVNALWFLSLCLSLTCALVATLMQQWSRNYLQMAQGHRSDPAAQARLRAFVFDGVSRFHMSHALGLVPLLLHVSVILFFLGMIEFLFPINNTVTFVVLGFIIAMACTYLLLTVLPLFCLNFPYSTPFSPLVWRLTSFPARALSSLHWLTLTLARFWTTYKWDLKHWKDARDDTLFNVPSFYHQFRIGLRKRLAAQAVQTDASVLGKQLIRELDTTEDVDEIEAFFEGIHAALTVDGAFRPVMTYLVEHQMLLSFRFQCLFDSCDMSLPESIRHRRALVGVRAVWDVFSLKPEEYPFRLLIGAPFESASARSWSLAMMPLLFHEVRTVAVAARCIQAIVASNAVTKASPPSEDPADLDALYALVNPPPDLQQAMAINDADAGTDTDSLRANGGLIVLINLLADLAIPLGAGDALSAQIAQIVGEVVPWLFPPWELRVRVVPAVRQALADACAAVYALALVDGQPPPPPLSPSKAACKLHSWAQTHSAKTETETETEAEADTDTDTGKDRGTVAAATAIKTSTHQVAFPGAGSRLGPFAKLVEELRTLLAFVSVYDEPPPPLQQQQE</sequence>